<dbReference type="EMBL" id="CAKXAJ010026361">
    <property type="protein sequence ID" value="CAH2267512.1"/>
    <property type="molecule type" value="Genomic_DNA"/>
</dbReference>
<reference evidence="2" key="1">
    <citation type="submission" date="2022-03" db="EMBL/GenBank/DDBJ databases">
        <authorList>
            <person name="Lindestad O."/>
        </authorList>
    </citation>
    <scope>NUCLEOTIDE SEQUENCE</scope>
</reference>
<dbReference type="Proteomes" id="UP000838756">
    <property type="component" value="Unassembled WGS sequence"/>
</dbReference>
<feature type="transmembrane region" description="Helical" evidence="1">
    <location>
        <begin position="132"/>
        <end position="150"/>
    </location>
</feature>
<proteinExistence type="predicted"/>
<keyword evidence="3" id="KW-1185">Reference proteome</keyword>
<gene>
    <name evidence="2" type="primary">jg22599</name>
    <name evidence="2" type="ORF">PAEG_LOCUS26030</name>
</gene>
<keyword evidence="1" id="KW-0472">Membrane</keyword>
<evidence type="ECO:0000256" key="1">
    <source>
        <dbReference type="SAM" id="Phobius"/>
    </source>
</evidence>
<dbReference type="AlphaFoldDB" id="A0A8S4SH84"/>
<feature type="transmembrane region" description="Helical" evidence="1">
    <location>
        <begin position="162"/>
        <end position="180"/>
    </location>
</feature>
<dbReference type="Gene3D" id="1.10.287.70">
    <property type="match status" value="1"/>
</dbReference>
<comment type="caution">
    <text evidence="2">The sequence shown here is derived from an EMBL/GenBank/DDBJ whole genome shotgun (WGS) entry which is preliminary data.</text>
</comment>
<accession>A0A8S4SH84</accession>
<dbReference type="OrthoDB" id="7282562at2759"/>
<evidence type="ECO:0000313" key="3">
    <source>
        <dbReference type="Proteomes" id="UP000838756"/>
    </source>
</evidence>
<feature type="transmembrane region" description="Helical" evidence="1">
    <location>
        <begin position="192"/>
        <end position="213"/>
    </location>
</feature>
<name>A0A8S4SH84_9NEOP</name>
<protein>
    <submittedName>
        <fullName evidence="2">Jg22599 protein</fullName>
    </submittedName>
</protein>
<evidence type="ECO:0000313" key="2">
    <source>
        <dbReference type="EMBL" id="CAH2267512.1"/>
    </source>
</evidence>
<sequence length="252" mass="29415">MNKINETFLVRSLFTCESVGTYEDVYEYDPLWRQTYVGCMLLKVLQDMFQFNVTYKVVDYKHLPTALREKSIYPRAGDSIDIYVKPMELETDILNHAFPISAIFTWRIGFILRHRYNGILKAFYSQPFNTPVWLSIYTTILFSSICFYLLSQWDTRFFGGECSYAYELLLAFSAYCQHILPLQANSNSRRIGYLTFIVCAYVVHSFYTSNLLSHLVSDKDKTMDLNALVESDYQFALLKDMNLDTDKKGDSL</sequence>
<feature type="transmembrane region" description="Helical" evidence="1">
    <location>
        <begin position="93"/>
        <end position="112"/>
    </location>
</feature>
<keyword evidence="1" id="KW-1133">Transmembrane helix</keyword>
<organism evidence="2 3">
    <name type="scientific">Pararge aegeria aegeria</name>
    <dbReference type="NCBI Taxonomy" id="348720"/>
    <lineage>
        <taxon>Eukaryota</taxon>
        <taxon>Metazoa</taxon>
        <taxon>Ecdysozoa</taxon>
        <taxon>Arthropoda</taxon>
        <taxon>Hexapoda</taxon>
        <taxon>Insecta</taxon>
        <taxon>Pterygota</taxon>
        <taxon>Neoptera</taxon>
        <taxon>Endopterygota</taxon>
        <taxon>Lepidoptera</taxon>
        <taxon>Glossata</taxon>
        <taxon>Ditrysia</taxon>
        <taxon>Papilionoidea</taxon>
        <taxon>Nymphalidae</taxon>
        <taxon>Satyrinae</taxon>
        <taxon>Satyrini</taxon>
        <taxon>Parargina</taxon>
        <taxon>Pararge</taxon>
    </lineage>
</organism>
<keyword evidence="1" id="KW-0812">Transmembrane</keyword>